<protein>
    <submittedName>
        <fullName evidence="2">DUF1433 domain-containing protein</fullName>
    </submittedName>
</protein>
<keyword evidence="1" id="KW-0472">Membrane</keyword>
<dbReference type="InterPro" id="IPR009881">
    <property type="entry name" value="DUF1433"/>
</dbReference>
<keyword evidence="1" id="KW-1133">Transmembrane helix</keyword>
<name>A0ABT4BM40_9STAP</name>
<evidence type="ECO:0000313" key="2">
    <source>
        <dbReference type="EMBL" id="MCY1583633.1"/>
    </source>
</evidence>
<accession>A0ABT4BM40</accession>
<dbReference type="Proteomes" id="UP001072952">
    <property type="component" value="Unassembled WGS sequence"/>
</dbReference>
<feature type="transmembrane region" description="Helical" evidence="1">
    <location>
        <begin position="6"/>
        <end position="25"/>
    </location>
</feature>
<reference evidence="2" key="1">
    <citation type="journal article" date="2022" name="Int. J. Mol. Sci.">
        <title>Phenotypic and Genotypic Virulence Characterisation of Staphylococcus pettenkoferi Strains Isolated from Human Bloodstream and Diabetic Foot Infections.</title>
        <authorList>
            <person name="Magnan C."/>
            <person name="Ahmad-Mansour N."/>
            <person name="Pouget C."/>
            <person name="Morsli M."/>
            <person name="Huc-Brandt S."/>
            <person name="Pantel A."/>
            <person name="Dunyach-Remy C."/>
            <person name="Sotto A."/>
            <person name="Molle V."/>
            <person name="Lavigne J.-P."/>
        </authorList>
    </citation>
    <scope>NUCLEOTIDE SEQUENCE</scope>
    <source>
        <strain evidence="2">NSP012P</strain>
    </source>
</reference>
<organism evidence="2 3">
    <name type="scientific">Staphylococcus pettenkoferi</name>
    <dbReference type="NCBI Taxonomy" id="170573"/>
    <lineage>
        <taxon>Bacteria</taxon>
        <taxon>Bacillati</taxon>
        <taxon>Bacillota</taxon>
        <taxon>Bacilli</taxon>
        <taxon>Bacillales</taxon>
        <taxon>Staphylococcaceae</taxon>
        <taxon>Staphylococcus</taxon>
    </lineage>
</organism>
<keyword evidence="1" id="KW-0812">Transmembrane</keyword>
<evidence type="ECO:0000313" key="3">
    <source>
        <dbReference type="Proteomes" id="UP001072952"/>
    </source>
</evidence>
<keyword evidence="3" id="KW-1185">Reference proteome</keyword>
<evidence type="ECO:0000256" key="1">
    <source>
        <dbReference type="SAM" id="Phobius"/>
    </source>
</evidence>
<gene>
    <name evidence="2" type="ORF">NW133_08825</name>
</gene>
<dbReference type="EMBL" id="JANSLD010000031">
    <property type="protein sequence ID" value="MCY1583633.1"/>
    <property type="molecule type" value="Genomic_DNA"/>
</dbReference>
<reference evidence="2" key="2">
    <citation type="submission" date="2022-08" db="EMBL/GenBank/DDBJ databases">
        <authorList>
            <person name="Magnan C."/>
        </authorList>
    </citation>
    <scope>NUCLEOTIDE SEQUENCE</scope>
    <source>
        <strain evidence="2">NSP012P</strain>
    </source>
</reference>
<sequence length="144" mass="17021">MSKRKIFLYISLVVIVVLLITGYIMHKHKKDKYIETQKARIDLYFKHNLKNYKSLQITEVDKTPMGGYFIYGHINNDKRYYFNAHISPVGSHQYNGDLGYNPKTLKKLFCNPDPTKHISPNEIIKREHLNKQDYEADLPTIWGF</sequence>
<comment type="caution">
    <text evidence="2">The sequence shown here is derived from an EMBL/GenBank/DDBJ whole genome shotgun (WGS) entry which is preliminary data.</text>
</comment>
<dbReference type="Gene3D" id="3.10.450.130">
    <property type="entry name" value="folded 79 residue fragment of lin0334 like domains"/>
    <property type="match status" value="1"/>
</dbReference>
<proteinExistence type="predicted"/>
<dbReference type="Pfam" id="PF07252">
    <property type="entry name" value="DUF1433"/>
    <property type="match status" value="1"/>
</dbReference>
<dbReference type="RefSeq" id="WP_172592617.1">
    <property type="nucleotide sequence ID" value="NZ_JANSKN010000013.1"/>
</dbReference>